<feature type="non-terminal residue" evidence="2">
    <location>
        <position position="38"/>
    </location>
</feature>
<evidence type="ECO:0000313" key="2">
    <source>
        <dbReference type="EMBL" id="CAA9571512.1"/>
    </source>
</evidence>
<name>A0A6J4V8B7_9BACT</name>
<protein>
    <submittedName>
        <fullName evidence="2">Uncharacterized protein</fullName>
    </submittedName>
</protein>
<reference evidence="2" key="1">
    <citation type="submission" date="2020-02" db="EMBL/GenBank/DDBJ databases">
        <authorList>
            <person name="Meier V. D."/>
        </authorList>
    </citation>
    <scope>NUCLEOTIDE SEQUENCE</scope>
    <source>
        <strain evidence="2">AVDCRST_MAG88</strain>
    </source>
</reference>
<feature type="region of interest" description="Disordered" evidence="1">
    <location>
        <begin position="1"/>
        <end position="38"/>
    </location>
</feature>
<feature type="non-terminal residue" evidence="2">
    <location>
        <position position="1"/>
    </location>
</feature>
<evidence type="ECO:0000256" key="1">
    <source>
        <dbReference type="SAM" id="MobiDB-lite"/>
    </source>
</evidence>
<proteinExistence type="predicted"/>
<dbReference type="AlphaFoldDB" id="A0A6J4V8B7"/>
<dbReference type="EMBL" id="CADCWM010000600">
    <property type="protein sequence ID" value="CAA9571512.1"/>
    <property type="molecule type" value="Genomic_DNA"/>
</dbReference>
<accession>A0A6J4V8B7</accession>
<gene>
    <name evidence="2" type="ORF">AVDCRST_MAG88-2378</name>
</gene>
<organism evidence="2">
    <name type="scientific">uncultured Thermomicrobiales bacterium</name>
    <dbReference type="NCBI Taxonomy" id="1645740"/>
    <lineage>
        <taxon>Bacteria</taxon>
        <taxon>Pseudomonadati</taxon>
        <taxon>Thermomicrobiota</taxon>
        <taxon>Thermomicrobia</taxon>
        <taxon>Thermomicrobiales</taxon>
        <taxon>environmental samples</taxon>
    </lineage>
</organism>
<sequence>EGREPTARGVQCESNTFPAAARVRPARRATSSPRQNQV</sequence>
<feature type="compositionally biased region" description="Low complexity" evidence="1">
    <location>
        <begin position="18"/>
        <end position="38"/>
    </location>
</feature>